<keyword evidence="2" id="KW-0802">TPR repeat</keyword>
<feature type="signal peptide" evidence="1">
    <location>
        <begin position="1"/>
        <end position="20"/>
    </location>
</feature>
<feature type="coiled-coil region" evidence="1">
    <location>
        <begin position="56"/>
        <end position="90"/>
    </location>
</feature>
<evidence type="ECO:0000256" key="3">
    <source>
        <dbReference type="SAM" id="MobiDB-lite"/>
    </source>
</evidence>
<keyword evidence="1" id="KW-0132">Cell division</keyword>
<keyword evidence="1" id="KW-0175">Coiled coil</keyword>
<feature type="repeat" description="TPR" evidence="2">
    <location>
        <begin position="182"/>
        <end position="215"/>
    </location>
</feature>
<feature type="chain" id="PRO_5017490931" description="Cell division coordinator CpoB" evidence="1">
    <location>
        <begin position="21"/>
        <end position="307"/>
    </location>
</feature>
<sequence length="307" mass="32689" precursor="true">MKLATVSILALATLAGPASALELPFGFGAGERAPAAASREAPVLLAQAAGDGGVRLSQMEEEMRRLTGKVEELSFMVLQLQEQLRKAQEDNEFRFQDLEGKGSGASAKPAERRTEAAPAAPGNERVASASPPSVNDATSPAAGQKDEIGALLDDTSLNEPTPPAAASGSNGSQVASIATNGPVEMYSLGYNYMLAGDYQLAETTFRQYTQAYPNSQDAADAQYWLGESLYAQNKYRDAAEVFLNAQKEHPKSAKAPEMMLKLGMSLARLNNRETACVTYAEVGKRYPDMSANVKRKLQGETKAANCA</sequence>
<dbReference type="OrthoDB" id="7185608at2"/>
<dbReference type="Pfam" id="PF13432">
    <property type="entry name" value="TPR_16"/>
    <property type="match status" value="1"/>
</dbReference>
<proteinExistence type="inferred from homology"/>
<comment type="caution">
    <text evidence="4">The sequence shown here is derived from an EMBL/GenBank/DDBJ whole genome shotgun (WGS) entry which is preliminary data.</text>
</comment>
<dbReference type="Pfam" id="PF13174">
    <property type="entry name" value="TPR_6"/>
    <property type="match status" value="1"/>
</dbReference>
<evidence type="ECO:0000313" key="5">
    <source>
        <dbReference type="Proteomes" id="UP000265750"/>
    </source>
</evidence>
<dbReference type="InterPro" id="IPR014162">
    <property type="entry name" value="CpoB_C"/>
</dbReference>
<gene>
    <name evidence="4" type="primary">ybgF</name>
    <name evidence="1" type="synonym">cpoB</name>
    <name evidence="4" type="ORF">D3218_16285</name>
</gene>
<dbReference type="EMBL" id="QYRN01000009">
    <property type="protein sequence ID" value="RIX98853.1"/>
    <property type="molecule type" value="Genomic_DNA"/>
</dbReference>
<dbReference type="AlphaFoldDB" id="A0A3A1WJ49"/>
<accession>A0A3A1WJ49</accession>
<name>A0A3A1WJ49_9HYPH</name>
<evidence type="ECO:0000313" key="4">
    <source>
        <dbReference type="EMBL" id="RIX98853.1"/>
    </source>
</evidence>
<keyword evidence="1" id="KW-0732">Signal</keyword>
<dbReference type="PROSITE" id="PS50005">
    <property type="entry name" value="TPR"/>
    <property type="match status" value="2"/>
</dbReference>
<comment type="similarity">
    <text evidence="1">Belongs to the CpoB family.</text>
</comment>
<comment type="function">
    <text evidence="1">Mediates coordination of peptidoglycan synthesis and outer membrane constriction during cell division.</text>
</comment>
<keyword evidence="1" id="KW-0131">Cell cycle</keyword>
<dbReference type="InterPro" id="IPR011990">
    <property type="entry name" value="TPR-like_helical_dom_sf"/>
</dbReference>
<reference evidence="5" key="1">
    <citation type="submission" date="2018-09" db="EMBL/GenBank/DDBJ databases">
        <authorList>
            <person name="Tuo L."/>
        </authorList>
    </citation>
    <scope>NUCLEOTIDE SEQUENCE [LARGE SCALE GENOMIC DNA]</scope>
    <source>
        <strain evidence="5">M2BS4Y-1</strain>
    </source>
</reference>
<dbReference type="SMART" id="SM00028">
    <property type="entry name" value="TPR"/>
    <property type="match status" value="2"/>
</dbReference>
<dbReference type="Proteomes" id="UP000265750">
    <property type="component" value="Unassembled WGS sequence"/>
</dbReference>
<dbReference type="NCBIfam" id="TIGR02795">
    <property type="entry name" value="tol_pal_ybgF"/>
    <property type="match status" value="1"/>
</dbReference>
<feature type="repeat" description="TPR" evidence="2">
    <location>
        <begin position="219"/>
        <end position="252"/>
    </location>
</feature>
<dbReference type="SUPFAM" id="SSF48452">
    <property type="entry name" value="TPR-like"/>
    <property type="match status" value="1"/>
</dbReference>
<dbReference type="Gene3D" id="1.25.40.10">
    <property type="entry name" value="Tetratricopeptide repeat domain"/>
    <property type="match status" value="1"/>
</dbReference>
<keyword evidence="1" id="KW-0574">Periplasm</keyword>
<dbReference type="HAMAP" id="MF_02066">
    <property type="entry name" value="CpoB"/>
    <property type="match status" value="1"/>
</dbReference>
<protein>
    <recommendedName>
        <fullName evidence="1">Cell division coordinator CpoB</fullName>
    </recommendedName>
</protein>
<feature type="region of interest" description="Disordered" evidence="3">
    <location>
        <begin position="94"/>
        <end position="141"/>
    </location>
</feature>
<evidence type="ECO:0000256" key="1">
    <source>
        <dbReference type="HAMAP-Rule" id="MF_02066"/>
    </source>
</evidence>
<evidence type="ECO:0000256" key="2">
    <source>
        <dbReference type="PROSITE-ProRule" id="PRU00339"/>
    </source>
</evidence>
<dbReference type="GO" id="GO:0030288">
    <property type="term" value="C:outer membrane-bounded periplasmic space"/>
    <property type="evidence" value="ECO:0007669"/>
    <property type="project" value="UniProtKB-UniRule"/>
</dbReference>
<comment type="subcellular location">
    <subcellularLocation>
        <location evidence="1">Periplasm</location>
    </subcellularLocation>
</comment>
<dbReference type="GO" id="GO:0043093">
    <property type="term" value="P:FtsZ-dependent cytokinesis"/>
    <property type="evidence" value="ECO:0007669"/>
    <property type="project" value="UniProtKB-UniRule"/>
</dbReference>
<feature type="region of interest" description="Disordered" evidence="3">
    <location>
        <begin position="153"/>
        <end position="174"/>
    </location>
</feature>
<keyword evidence="5" id="KW-1185">Reference proteome</keyword>
<dbReference type="InterPro" id="IPR019734">
    <property type="entry name" value="TPR_rpt"/>
</dbReference>
<dbReference type="InterPro" id="IPR034706">
    <property type="entry name" value="CpoB"/>
</dbReference>
<organism evidence="4 5">
    <name type="scientific">Aureimonas flava</name>
    <dbReference type="NCBI Taxonomy" id="2320271"/>
    <lineage>
        <taxon>Bacteria</taxon>
        <taxon>Pseudomonadati</taxon>
        <taxon>Pseudomonadota</taxon>
        <taxon>Alphaproteobacteria</taxon>
        <taxon>Hyphomicrobiales</taxon>
        <taxon>Aurantimonadaceae</taxon>
        <taxon>Aureimonas</taxon>
    </lineage>
</organism>